<dbReference type="HAMAP" id="MF_00014">
    <property type="entry name" value="Ribosome_mat_RimM"/>
    <property type="match status" value="1"/>
</dbReference>
<proteinExistence type="inferred from homology"/>
<dbReference type="InterPro" id="IPR011033">
    <property type="entry name" value="PRC_barrel-like_sf"/>
</dbReference>
<dbReference type="InterPro" id="IPR036976">
    <property type="entry name" value="RimM_N_sf"/>
</dbReference>
<reference evidence="8 9" key="1">
    <citation type="submission" date="2022-01" db="EMBL/GenBank/DDBJ databases">
        <title>Flavihumibacter sp. nov., isolated from sediment of a river.</title>
        <authorList>
            <person name="Liu H."/>
        </authorList>
    </citation>
    <scope>NUCLEOTIDE SEQUENCE [LARGE SCALE GENOMIC DNA]</scope>
    <source>
        <strain evidence="8 9">RY-1</strain>
    </source>
</reference>
<dbReference type="RefSeq" id="WP_234864774.1">
    <property type="nucleotide sequence ID" value="NZ_JAKEVY010000002.1"/>
</dbReference>
<dbReference type="InterPro" id="IPR056792">
    <property type="entry name" value="PRC_RimM"/>
</dbReference>
<dbReference type="SUPFAM" id="SSF50346">
    <property type="entry name" value="PRC-barrel domain"/>
    <property type="match status" value="1"/>
</dbReference>
<comment type="function">
    <text evidence="5">An accessory protein needed during the final step in the assembly of 30S ribosomal subunit, possibly for assembly of the head region. Essential for efficient processing of 16S rRNA. May be needed both before and after RbfA during the maturation of 16S rRNA. It has affinity for free ribosomal 30S subunits but not for 70S ribosomes.</text>
</comment>
<dbReference type="Gene3D" id="2.30.30.240">
    <property type="entry name" value="PRC-barrel domain"/>
    <property type="match status" value="1"/>
</dbReference>
<dbReference type="PANTHER" id="PTHR33692">
    <property type="entry name" value="RIBOSOME MATURATION FACTOR RIMM"/>
    <property type="match status" value="1"/>
</dbReference>
<name>A0ABS9BG33_9BACT</name>
<comment type="subcellular location">
    <subcellularLocation>
        <location evidence="5">Cytoplasm</location>
    </subcellularLocation>
</comment>
<organism evidence="8 9">
    <name type="scientific">Flavihumibacter fluminis</name>
    <dbReference type="NCBI Taxonomy" id="2909236"/>
    <lineage>
        <taxon>Bacteria</taxon>
        <taxon>Pseudomonadati</taxon>
        <taxon>Bacteroidota</taxon>
        <taxon>Chitinophagia</taxon>
        <taxon>Chitinophagales</taxon>
        <taxon>Chitinophagaceae</taxon>
        <taxon>Flavihumibacter</taxon>
    </lineage>
</organism>
<comment type="domain">
    <text evidence="5">The PRC barrel domain binds ribosomal protein uS19.</text>
</comment>
<evidence type="ECO:0000256" key="1">
    <source>
        <dbReference type="ARBA" id="ARBA00022490"/>
    </source>
</evidence>
<dbReference type="SUPFAM" id="SSF50447">
    <property type="entry name" value="Translation proteins"/>
    <property type="match status" value="1"/>
</dbReference>
<evidence type="ECO:0000259" key="7">
    <source>
        <dbReference type="Pfam" id="PF24986"/>
    </source>
</evidence>
<gene>
    <name evidence="5 8" type="primary">rimM</name>
    <name evidence="8" type="ORF">L0U88_06335</name>
</gene>
<dbReference type="InterPro" id="IPR011961">
    <property type="entry name" value="RimM"/>
</dbReference>
<comment type="caution">
    <text evidence="8">The sequence shown here is derived from an EMBL/GenBank/DDBJ whole genome shotgun (WGS) entry which is preliminary data.</text>
</comment>
<dbReference type="Proteomes" id="UP001200145">
    <property type="component" value="Unassembled WGS sequence"/>
</dbReference>
<dbReference type="InterPro" id="IPR009000">
    <property type="entry name" value="Transl_B-barrel_sf"/>
</dbReference>
<comment type="subunit">
    <text evidence="5">Binds ribosomal protein uS19.</text>
</comment>
<evidence type="ECO:0000313" key="9">
    <source>
        <dbReference type="Proteomes" id="UP001200145"/>
    </source>
</evidence>
<evidence type="ECO:0000256" key="2">
    <source>
        <dbReference type="ARBA" id="ARBA00022517"/>
    </source>
</evidence>
<keyword evidence="4 5" id="KW-0143">Chaperone</keyword>
<evidence type="ECO:0000313" key="8">
    <source>
        <dbReference type="EMBL" id="MCF1714240.1"/>
    </source>
</evidence>
<feature type="domain" description="RimM N-terminal" evidence="6">
    <location>
        <begin position="6"/>
        <end position="87"/>
    </location>
</feature>
<dbReference type="InterPro" id="IPR002676">
    <property type="entry name" value="RimM_N"/>
</dbReference>
<keyword evidence="1 5" id="KW-0963">Cytoplasm</keyword>
<keyword evidence="2 5" id="KW-0690">Ribosome biogenesis</keyword>
<feature type="domain" description="Ribosome maturation factor RimM PRC barrel" evidence="7">
    <location>
        <begin position="101"/>
        <end position="165"/>
    </location>
</feature>
<keyword evidence="3 5" id="KW-0698">rRNA processing</keyword>
<dbReference type="Gene3D" id="2.40.30.60">
    <property type="entry name" value="RimM"/>
    <property type="match status" value="1"/>
</dbReference>
<protein>
    <recommendedName>
        <fullName evidence="5">Ribosome maturation factor RimM</fullName>
    </recommendedName>
</protein>
<evidence type="ECO:0000256" key="3">
    <source>
        <dbReference type="ARBA" id="ARBA00022552"/>
    </source>
</evidence>
<accession>A0ABS9BG33</accession>
<dbReference type="EMBL" id="JAKEVY010000002">
    <property type="protein sequence ID" value="MCF1714240.1"/>
    <property type="molecule type" value="Genomic_DNA"/>
</dbReference>
<keyword evidence="9" id="KW-1185">Reference proteome</keyword>
<dbReference type="Pfam" id="PF01782">
    <property type="entry name" value="RimM"/>
    <property type="match status" value="1"/>
</dbReference>
<sequence>MKYNSIGKLVAAHGISGELILKHALGKKTSLKGLETVFIELRKGELLPYFIVTAKAKNEQEIVLQLEGISTREAAQKLVSKECWLTEETFQEYAAAHASISFLGFTIFNGNENLGEVLEVIEQPHQVLCRIDLNGKEALLPVHQDSLLEVDPRKKILRVQLPDGLLDIYR</sequence>
<dbReference type="PANTHER" id="PTHR33692:SF1">
    <property type="entry name" value="RIBOSOME MATURATION FACTOR RIMM"/>
    <property type="match status" value="1"/>
</dbReference>
<comment type="similarity">
    <text evidence="5">Belongs to the RimM family.</text>
</comment>
<evidence type="ECO:0000256" key="5">
    <source>
        <dbReference type="HAMAP-Rule" id="MF_00014"/>
    </source>
</evidence>
<evidence type="ECO:0000256" key="4">
    <source>
        <dbReference type="ARBA" id="ARBA00023186"/>
    </source>
</evidence>
<dbReference type="Pfam" id="PF24986">
    <property type="entry name" value="PRC_RimM"/>
    <property type="match status" value="1"/>
</dbReference>
<evidence type="ECO:0000259" key="6">
    <source>
        <dbReference type="Pfam" id="PF01782"/>
    </source>
</evidence>
<dbReference type="NCBIfam" id="TIGR02273">
    <property type="entry name" value="16S_RimM"/>
    <property type="match status" value="1"/>
</dbReference>